<dbReference type="Pfam" id="PF13487">
    <property type="entry name" value="HD_5"/>
    <property type="match status" value="1"/>
</dbReference>
<evidence type="ECO:0000313" key="2">
    <source>
        <dbReference type="EMBL" id="MDG0811010.1"/>
    </source>
</evidence>
<dbReference type="CDD" id="cd00077">
    <property type="entry name" value="HDc"/>
    <property type="match status" value="1"/>
</dbReference>
<protein>
    <submittedName>
        <fullName evidence="2">HD-GYP domain-containing protein</fullName>
    </submittedName>
</protein>
<feature type="domain" description="HD-GYP" evidence="1">
    <location>
        <begin position="113"/>
        <end position="309"/>
    </location>
</feature>
<sequence length="352" mass="39784">MAVLPISQVQTGDLLLREVQTSFGNMLFPEGRTLSARDLEILQAYLIPDADIKRAGLEESELLEVEEDKSLPLSSLHQNFLKMERLLKHTFQMMGPGQKLPIFEIRGGLKDLLDHIDEYHVLTFVPPYDPAAEPWIRGSVLTALTGYQLAKWMKLPEKDWVAVALSGLLHDIGNTRIDSTILRKPGRLTTDELTEMRQHTVYGYKLLEGVTSLNQGIILTALQHHERIDGSGYPMKATGDKIHPYAKIVAIADMYHAMTSARTYRTAQSPYIVLEQLQKEAFGKLDPLMIQCFIERNTQFHNGMLVQLNDNRVGEIVFTDRANPTRPMVSIFGDIVNLAKDRHLFITAVYSS</sequence>
<dbReference type="InterPro" id="IPR037522">
    <property type="entry name" value="HD_GYP_dom"/>
</dbReference>
<dbReference type="SUPFAM" id="SSF109604">
    <property type="entry name" value="HD-domain/PDEase-like"/>
    <property type="match status" value="1"/>
</dbReference>
<organism evidence="2 3">
    <name type="scientific">Cohnella rhizosphaerae</name>
    <dbReference type="NCBI Taxonomy" id="1457232"/>
    <lineage>
        <taxon>Bacteria</taxon>
        <taxon>Bacillati</taxon>
        <taxon>Bacillota</taxon>
        <taxon>Bacilli</taxon>
        <taxon>Bacillales</taxon>
        <taxon>Paenibacillaceae</taxon>
        <taxon>Cohnella</taxon>
    </lineage>
</organism>
<proteinExistence type="predicted"/>
<keyword evidence="3" id="KW-1185">Reference proteome</keyword>
<dbReference type="RefSeq" id="WP_277533434.1">
    <property type="nucleotide sequence ID" value="NZ_JAPDIA010000007.1"/>
</dbReference>
<evidence type="ECO:0000313" key="3">
    <source>
        <dbReference type="Proteomes" id="UP001153404"/>
    </source>
</evidence>
<gene>
    <name evidence="2" type="ORF">OMP40_17780</name>
</gene>
<dbReference type="PROSITE" id="PS51832">
    <property type="entry name" value="HD_GYP"/>
    <property type="match status" value="1"/>
</dbReference>
<name>A0A9X4KUF3_9BACL</name>
<dbReference type="PANTHER" id="PTHR43155">
    <property type="entry name" value="CYCLIC DI-GMP PHOSPHODIESTERASE PA4108-RELATED"/>
    <property type="match status" value="1"/>
</dbReference>
<dbReference type="Proteomes" id="UP001153404">
    <property type="component" value="Unassembled WGS sequence"/>
</dbReference>
<dbReference type="AlphaFoldDB" id="A0A9X4KUF3"/>
<accession>A0A9X4KUF3</accession>
<dbReference type="SMART" id="SM00471">
    <property type="entry name" value="HDc"/>
    <property type="match status" value="1"/>
</dbReference>
<dbReference type="EMBL" id="JAPDIA010000007">
    <property type="protein sequence ID" value="MDG0811010.1"/>
    <property type="molecule type" value="Genomic_DNA"/>
</dbReference>
<evidence type="ECO:0000259" key="1">
    <source>
        <dbReference type="PROSITE" id="PS51832"/>
    </source>
</evidence>
<dbReference type="InterPro" id="IPR003607">
    <property type="entry name" value="HD/PDEase_dom"/>
</dbReference>
<dbReference type="Gene3D" id="1.10.3210.10">
    <property type="entry name" value="Hypothetical protein af1432"/>
    <property type="match status" value="1"/>
</dbReference>
<dbReference type="PANTHER" id="PTHR43155:SF2">
    <property type="entry name" value="CYCLIC DI-GMP PHOSPHODIESTERASE PA4108"/>
    <property type="match status" value="1"/>
</dbReference>
<reference evidence="2" key="1">
    <citation type="submission" date="2022-10" db="EMBL/GenBank/DDBJ databases">
        <title>Comparative genomic analysis of Cohnella hashimotonis sp. nov., isolated from the International Space Station.</title>
        <authorList>
            <person name="Simpson A."/>
            <person name="Venkateswaran K."/>
        </authorList>
    </citation>
    <scope>NUCLEOTIDE SEQUENCE</scope>
    <source>
        <strain evidence="2">DSM 28161</strain>
    </source>
</reference>
<comment type="caution">
    <text evidence="2">The sequence shown here is derived from an EMBL/GenBank/DDBJ whole genome shotgun (WGS) entry which is preliminary data.</text>
</comment>